<proteinExistence type="predicted"/>
<dbReference type="AlphaFoldDB" id="A0A9P4LME3"/>
<organism evidence="3 4">
    <name type="scientific">Setomelanomma holmii</name>
    <dbReference type="NCBI Taxonomy" id="210430"/>
    <lineage>
        <taxon>Eukaryota</taxon>
        <taxon>Fungi</taxon>
        <taxon>Dikarya</taxon>
        <taxon>Ascomycota</taxon>
        <taxon>Pezizomycotina</taxon>
        <taxon>Dothideomycetes</taxon>
        <taxon>Pleosporomycetidae</taxon>
        <taxon>Pleosporales</taxon>
        <taxon>Pleosporineae</taxon>
        <taxon>Phaeosphaeriaceae</taxon>
        <taxon>Setomelanomma</taxon>
    </lineage>
</organism>
<gene>
    <name evidence="3" type="ORF">EK21DRAFT_60895</name>
</gene>
<dbReference type="InterPro" id="IPR024983">
    <property type="entry name" value="CHAT_dom"/>
</dbReference>
<keyword evidence="4" id="KW-1185">Reference proteome</keyword>
<reference evidence="3" key="1">
    <citation type="journal article" date="2020" name="Stud. Mycol.">
        <title>101 Dothideomycetes genomes: a test case for predicting lifestyles and emergence of pathogens.</title>
        <authorList>
            <person name="Haridas S."/>
            <person name="Albert R."/>
            <person name="Binder M."/>
            <person name="Bloem J."/>
            <person name="Labutti K."/>
            <person name="Salamov A."/>
            <person name="Andreopoulos B."/>
            <person name="Baker S."/>
            <person name="Barry K."/>
            <person name="Bills G."/>
            <person name="Bluhm B."/>
            <person name="Cannon C."/>
            <person name="Castanera R."/>
            <person name="Culley D."/>
            <person name="Daum C."/>
            <person name="Ezra D."/>
            <person name="Gonzalez J."/>
            <person name="Henrissat B."/>
            <person name="Kuo A."/>
            <person name="Liang C."/>
            <person name="Lipzen A."/>
            <person name="Lutzoni F."/>
            <person name="Magnuson J."/>
            <person name="Mondo S."/>
            <person name="Nolan M."/>
            <person name="Ohm R."/>
            <person name="Pangilinan J."/>
            <person name="Park H.-J."/>
            <person name="Ramirez L."/>
            <person name="Alfaro M."/>
            <person name="Sun H."/>
            <person name="Tritt A."/>
            <person name="Yoshinaga Y."/>
            <person name="Zwiers L.-H."/>
            <person name="Turgeon B."/>
            <person name="Goodwin S."/>
            <person name="Spatafora J."/>
            <person name="Crous P."/>
            <person name="Grigoriev I."/>
        </authorList>
    </citation>
    <scope>NUCLEOTIDE SEQUENCE</scope>
    <source>
        <strain evidence="3">CBS 110217</strain>
    </source>
</reference>
<feature type="non-terminal residue" evidence="3">
    <location>
        <position position="1"/>
    </location>
</feature>
<feature type="domain" description="CHAT" evidence="2">
    <location>
        <begin position="143"/>
        <end position="419"/>
    </location>
</feature>
<comment type="caution">
    <text evidence="3">The sequence shown here is derived from an EMBL/GenBank/DDBJ whole genome shotgun (WGS) entry which is preliminary data.</text>
</comment>
<evidence type="ECO:0000256" key="1">
    <source>
        <dbReference type="SAM" id="Coils"/>
    </source>
</evidence>
<keyword evidence="1" id="KW-0175">Coiled coil</keyword>
<evidence type="ECO:0000313" key="3">
    <source>
        <dbReference type="EMBL" id="KAF2032581.1"/>
    </source>
</evidence>
<sequence length="420" mass="46152">ALMYLETGRYVITGITISSKADMSELSKTEPELAKRYEELRRQYAKASKDLEKREKYREAREIQRDEQIRQIPGWQTFQLALSEDAVKYLAMEGPIVVVNATPICCDAIVITQEIISVVKLHEMTYKKLAEYLATTTISDALLRLWTVAVEPILAATPLTPSRRVWWLTTGIAGRAPFHAASDHRPGSANNASSHAISSYIPSLKALHFSRSKRSNSAQAQMMLLVTMSTNPAPHHNLDTSYEEAAITKTFGTSKTHIAHPTPEDVLSLLPNFPFVHFACHGASIAYDPSQSGLLLTQNNPPAMITISDLEVDLIEGAIAYLSACFTAEQPDGKLADEAIHLANSFQALGFQHVIGTIWGADDRAAGEVARVFYERVFERESGVGGWDVAGALHGAVKAYKDEENADVVTWGPFVHIGSS</sequence>
<accession>A0A9P4LME3</accession>
<dbReference type="Pfam" id="PF12770">
    <property type="entry name" value="CHAT"/>
    <property type="match status" value="1"/>
</dbReference>
<dbReference type="Proteomes" id="UP000799777">
    <property type="component" value="Unassembled WGS sequence"/>
</dbReference>
<evidence type="ECO:0000313" key="4">
    <source>
        <dbReference type="Proteomes" id="UP000799777"/>
    </source>
</evidence>
<dbReference type="OrthoDB" id="9991317at2759"/>
<dbReference type="EMBL" id="ML978172">
    <property type="protein sequence ID" value="KAF2032581.1"/>
    <property type="molecule type" value="Genomic_DNA"/>
</dbReference>
<name>A0A9P4LME3_9PLEO</name>
<protein>
    <recommendedName>
        <fullName evidence="2">CHAT domain-containing protein</fullName>
    </recommendedName>
</protein>
<feature type="coiled-coil region" evidence="1">
    <location>
        <begin position="23"/>
        <end position="57"/>
    </location>
</feature>
<evidence type="ECO:0000259" key="2">
    <source>
        <dbReference type="Pfam" id="PF12770"/>
    </source>
</evidence>